<evidence type="ECO:0000313" key="4">
    <source>
        <dbReference type="EMBL" id="QJC51434.1"/>
    </source>
</evidence>
<dbReference type="InterPro" id="IPR050555">
    <property type="entry name" value="Bact_Solute-Bind_Prot2"/>
</dbReference>
<organism evidence="4 5">
    <name type="scientific">Paenibacillus albicereus</name>
    <dbReference type="NCBI Taxonomy" id="2726185"/>
    <lineage>
        <taxon>Bacteria</taxon>
        <taxon>Bacillati</taxon>
        <taxon>Bacillota</taxon>
        <taxon>Bacilli</taxon>
        <taxon>Bacillales</taxon>
        <taxon>Paenibacillaceae</taxon>
        <taxon>Paenibacillus</taxon>
    </lineage>
</organism>
<sequence>MGSKKLWLPLLLLLFAALVVWNGLKRSEPADAGGGIIVILQTKDVNSSYWQTVRSGALAAAKELDVALELLGPTGAEAAEEQKELLRGAIAARPEAIVLAPIAEERLSEELDACRKAGIKLIVIDTPLLSHPYDSYVSSDHVEEGRVAADMLAPDKRKKPVYAFITSDDDSVVASQRRQGVLEKLPPGEAFSLGTIDVGKSEEQAYRTVKSLTVAYPGMNGIVALTDVGVSGAARALEDQGLSHSVKLIGFDSSLPEIQLLERGRMHALIVQNPFNMGYLGVETASAVMQGRKRPQWVDIPSATITSANMYEPENQKLLFPFVS</sequence>
<dbReference type="Proteomes" id="UP000502136">
    <property type="component" value="Chromosome"/>
</dbReference>
<protein>
    <submittedName>
        <fullName evidence="4">Substrate-binding domain-containing protein</fullName>
    </submittedName>
</protein>
<dbReference type="GO" id="GO:0030288">
    <property type="term" value="C:outer membrane-bounded periplasmic space"/>
    <property type="evidence" value="ECO:0007669"/>
    <property type="project" value="TreeGrafter"/>
</dbReference>
<dbReference type="InterPro" id="IPR028082">
    <property type="entry name" value="Peripla_BP_I"/>
</dbReference>
<name>A0A6H2GVI1_9BACL</name>
<evidence type="ECO:0000313" key="5">
    <source>
        <dbReference type="Proteomes" id="UP000502136"/>
    </source>
</evidence>
<dbReference type="Gene3D" id="3.40.50.2300">
    <property type="match status" value="2"/>
</dbReference>
<dbReference type="PANTHER" id="PTHR30036">
    <property type="entry name" value="D-XYLOSE-BINDING PERIPLASMIC PROTEIN"/>
    <property type="match status" value="1"/>
</dbReference>
<dbReference type="InterPro" id="IPR025997">
    <property type="entry name" value="SBP_2_dom"/>
</dbReference>
<dbReference type="RefSeq" id="WP_168907084.1">
    <property type="nucleotide sequence ID" value="NZ_CP051428.1"/>
</dbReference>
<dbReference type="GO" id="GO:0030246">
    <property type="term" value="F:carbohydrate binding"/>
    <property type="evidence" value="ECO:0007669"/>
    <property type="project" value="TreeGrafter"/>
</dbReference>
<proteinExistence type="inferred from homology"/>
<evidence type="ECO:0000256" key="2">
    <source>
        <dbReference type="ARBA" id="ARBA00007639"/>
    </source>
</evidence>
<dbReference type="AlphaFoldDB" id="A0A6H2GVI1"/>
<dbReference type="PANTHER" id="PTHR30036:SF7">
    <property type="entry name" value="ABC TRANSPORTER PERIPLASMIC-BINDING PROTEIN YPHF"/>
    <property type="match status" value="1"/>
</dbReference>
<dbReference type="SUPFAM" id="SSF53822">
    <property type="entry name" value="Periplasmic binding protein-like I"/>
    <property type="match status" value="1"/>
</dbReference>
<reference evidence="4 5" key="1">
    <citation type="submission" date="2020-04" db="EMBL/GenBank/DDBJ databases">
        <title>Novel Paenibacillus strain UniB2 isolated from commercial digestive syrup.</title>
        <authorList>
            <person name="Thorat V."/>
            <person name="Kirdat K."/>
            <person name="Tiwarekar B."/>
            <person name="Yadav A."/>
        </authorList>
    </citation>
    <scope>NUCLEOTIDE SEQUENCE [LARGE SCALE GENOMIC DNA]</scope>
    <source>
        <strain evidence="4 5">UniB2</strain>
    </source>
</reference>
<feature type="domain" description="Periplasmic binding protein" evidence="3">
    <location>
        <begin position="43"/>
        <end position="293"/>
    </location>
</feature>
<evidence type="ECO:0000259" key="3">
    <source>
        <dbReference type="Pfam" id="PF13407"/>
    </source>
</evidence>
<keyword evidence="5" id="KW-1185">Reference proteome</keyword>
<comment type="subcellular location">
    <subcellularLocation>
        <location evidence="1">Cell envelope</location>
    </subcellularLocation>
</comment>
<dbReference type="Pfam" id="PF13407">
    <property type="entry name" value="Peripla_BP_4"/>
    <property type="match status" value="1"/>
</dbReference>
<gene>
    <name evidence="4" type="ORF">HGI30_07650</name>
</gene>
<comment type="similarity">
    <text evidence="2">Belongs to the bacterial solute-binding protein 2 family.</text>
</comment>
<dbReference type="EMBL" id="CP051428">
    <property type="protein sequence ID" value="QJC51434.1"/>
    <property type="molecule type" value="Genomic_DNA"/>
</dbReference>
<dbReference type="KEGG" id="palr:HGI30_07650"/>
<accession>A0A6H2GVI1</accession>
<evidence type="ECO:0000256" key="1">
    <source>
        <dbReference type="ARBA" id="ARBA00004196"/>
    </source>
</evidence>